<gene>
    <name evidence="1" type="ORF">CGI_10000111</name>
</gene>
<protein>
    <submittedName>
        <fullName evidence="1">Uncharacterized protein</fullName>
    </submittedName>
</protein>
<name>K1Q920_MAGGI</name>
<accession>K1Q920</accession>
<dbReference type="EMBL" id="JH821526">
    <property type="protein sequence ID" value="EKC17861.1"/>
    <property type="molecule type" value="Genomic_DNA"/>
</dbReference>
<sequence length="70" mass="7851">MTRLICKTHYNSFQRALACQYVTSTVSRTFKGSEKCPGAARTLSHVPGPEGIYNVPFIGNALQFRSYSEY</sequence>
<dbReference type="AlphaFoldDB" id="K1Q920"/>
<dbReference type="HOGENOM" id="CLU_2760265_0_0_1"/>
<evidence type="ECO:0000313" key="1">
    <source>
        <dbReference type="EMBL" id="EKC17861.1"/>
    </source>
</evidence>
<organism evidence="1">
    <name type="scientific">Magallana gigas</name>
    <name type="common">Pacific oyster</name>
    <name type="synonym">Crassostrea gigas</name>
    <dbReference type="NCBI Taxonomy" id="29159"/>
    <lineage>
        <taxon>Eukaryota</taxon>
        <taxon>Metazoa</taxon>
        <taxon>Spiralia</taxon>
        <taxon>Lophotrochozoa</taxon>
        <taxon>Mollusca</taxon>
        <taxon>Bivalvia</taxon>
        <taxon>Autobranchia</taxon>
        <taxon>Pteriomorphia</taxon>
        <taxon>Ostreida</taxon>
        <taxon>Ostreoidea</taxon>
        <taxon>Ostreidae</taxon>
        <taxon>Magallana</taxon>
    </lineage>
</organism>
<proteinExistence type="predicted"/>
<reference evidence="1" key="1">
    <citation type="journal article" date="2012" name="Nature">
        <title>The oyster genome reveals stress adaptation and complexity of shell formation.</title>
        <authorList>
            <person name="Zhang G."/>
            <person name="Fang X."/>
            <person name="Guo X."/>
            <person name="Li L."/>
            <person name="Luo R."/>
            <person name="Xu F."/>
            <person name="Yang P."/>
            <person name="Zhang L."/>
            <person name="Wang X."/>
            <person name="Qi H."/>
            <person name="Xiong Z."/>
            <person name="Que H."/>
            <person name="Xie Y."/>
            <person name="Holland P.W."/>
            <person name="Paps J."/>
            <person name="Zhu Y."/>
            <person name="Wu F."/>
            <person name="Chen Y."/>
            <person name="Wang J."/>
            <person name="Peng C."/>
            <person name="Meng J."/>
            <person name="Yang L."/>
            <person name="Liu J."/>
            <person name="Wen B."/>
            <person name="Zhang N."/>
            <person name="Huang Z."/>
            <person name="Zhu Q."/>
            <person name="Feng Y."/>
            <person name="Mount A."/>
            <person name="Hedgecock D."/>
            <person name="Xu Z."/>
            <person name="Liu Y."/>
            <person name="Domazet-Loso T."/>
            <person name="Du Y."/>
            <person name="Sun X."/>
            <person name="Zhang S."/>
            <person name="Liu B."/>
            <person name="Cheng P."/>
            <person name="Jiang X."/>
            <person name="Li J."/>
            <person name="Fan D."/>
            <person name="Wang W."/>
            <person name="Fu W."/>
            <person name="Wang T."/>
            <person name="Wang B."/>
            <person name="Zhang J."/>
            <person name="Peng Z."/>
            <person name="Li Y."/>
            <person name="Li N."/>
            <person name="Wang J."/>
            <person name="Chen M."/>
            <person name="He Y."/>
            <person name="Tan F."/>
            <person name="Song X."/>
            <person name="Zheng Q."/>
            <person name="Huang R."/>
            <person name="Yang H."/>
            <person name="Du X."/>
            <person name="Chen L."/>
            <person name="Yang M."/>
            <person name="Gaffney P.M."/>
            <person name="Wang S."/>
            <person name="Luo L."/>
            <person name="She Z."/>
            <person name="Ming Y."/>
            <person name="Huang W."/>
            <person name="Zhang S."/>
            <person name="Huang B."/>
            <person name="Zhang Y."/>
            <person name="Qu T."/>
            <person name="Ni P."/>
            <person name="Miao G."/>
            <person name="Wang J."/>
            <person name="Wang Q."/>
            <person name="Steinberg C.E."/>
            <person name="Wang H."/>
            <person name="Li N."/>
            <person name="Qian L."/>
            <person name="Zhang G."/>
            <person name="Li Y."/>
            <person name="Yang H."/>
            <person name="Liu X."/>
            <person name="Wang J."/>
            <person name="Yin Y."/>
            <person name="Wang J."/>
        </authorList>
    </citation>
    <scope>NUCLEOTIDE SEQUENCE [LARGE SCALE GENOMIC DNA]</scope>
    <source>
        <strain evidence="1">05x7-T-G4-1.051#20</strain>
    </source>
</reference>
<dbReference type="InParanoid" id="K1Q920"/>